<keyword evidence="1" id="KW-0472">Membrane</keyword>
<feature type="transmembrane region" description="Helical" evidence="1">
    <location>
        <begin position="75"/>
        <end position="93"/>
    </location>
</feature>
<dbReference type="RefSeq" id="WP_274268384.1">
    <property type="nucleotide sequence ID" value="NZ_CP117880.1"/>
</dbReference>
<keyword evidence="3" id="KW-1185">Reference proteome</keyword>
<name>A0ABY7WMN4_9SPHI</name>
<feature type="transmembrane region" description="Helical" evidence="1">
    <location>
        <begin position="12"/>
        <end position="31"/>
    </location>
</feature>
<reference evidence="2 3" key="1">
    <citation type="submission" date="2023-02" db="EMBL/GenBank/DDBJ databases">
        <title>Genome sequence of Sphingobacterium sp. KACC 22765.</title>
        <authorList>
            <person name="Kim S."/>
            <person name="Heo J."/>
            <person name="Kwon S.-W."/>
        </authorList>
    </citation>
    <scope>NUCLEOTIDE SEQUENCE [LARGE SCALE GENOMIC DNA]</scope>
    <source>
        <strain evidence="2 3">KACC 22765</strain>
    </source>
</reference>
<feature type="transmembrane region" description="Helical" evidence="1">
    <location>
        <begin position="135"/>
        <end position="156"/>
    </location>
</feature>
<dbReference type="EMBL" id="CP117880">
    <property type="protein sequence ID" value="WDF69671.1"/>
    <property type="molecule type" value="Genomic_DNA"/>
</dbReference>
<evidence type="ECO:0000256" key="1">
    <source>
        <dbReference type="SAM" id="Phobius"/>
    </source>
</evidence>
<accession>A0ABY7WMN4</accession>
<keyword evidence="1" id="KW-1133">Transmembrane helix</keyword>
<proteinExistence type="predicted"/>
<organism evidence="2 3">
    <name type="scientific">Sphingobacterium oryzagri</name>
    <dbReference type="NCBI Taxonomy" id="3025669"/>
    <lineage>
        <taxon>Bacteria</taxon>
        <taxon>Pseudomonadati</taxon>
        <taxon>Bacteroidota</taxon>
        <taxon>Sphingobacteriia</taxon>
        <taxon>Sphingobacteriales</taxon>
        <taxon>Sphingobacteriaceae</taxon>
        <taxon>Sphingobacterium</taxon>
    </lineage>
</organism>
<sequence length="239" mass="27255">MLRPTHLSILEILLLIFTSTLVASGIVIANINSVWFEEVYAVEDGFVENWTLVPLLVACCYALYNLATLGKHRHWHFKSLMVLIALFCFFVAGEEISWGQRIFQIESSTFFKVNNTQAETNLHNMVIGDKKVNKIIFSQLLTVLVAIYLFVLPWLYRKNKTIRHYVDLYGVPIAQLYQVIACFILFSSILLIPSGKNAEILEAGITTLFLLIFLFPYNALAFKRKAAVRFVPLEKGLVC</sequence>
<evidence type="ECO:0000313" key="3">
    <source>
        <dbReference type="Proteomes" id="UP001221558"/>
    </source>
</evidence>
<dbReference type="Proteomes" id="UP001221558">
    <property type="component" value="Chromosome"/>
</dbReference>
<gene>
    <name evidence="2" type="ORF">PQ465_04640</name>
</gene>
<feature type="transmembrane region" description="Helical" evidence="1">
    <location>
        <begin position="200"/>
        <end position="220"/>
    </location>
</feature>
<evidence type="ECO:0000313" key="2">
    <source>
        <dbReference type="EMBL" id="WDF69671.1"/>
    </source>
</evidence>
<feature type="transmembrane region" description="Helical" evidence="1">
    <location>
        <begin position="168"/>
        <end position="194"/>
    </location>
</feature>
<feature type="transmembrane region" description="Helical" evidence="1">
    <location>
        <begin position="51"/>
        <end position="68"/>
    </location>
</feature>
<keyword evidence="1" id="KW-0812">Transmembrane</keyword>
<protein>
    <submittedName>
        <fullName evidence="2">Uncharacterized protein</fullName>
    </submittedName>
</protein>